<evidence type="ECO:0000256" key="9">
    <source>
        <dbReference type="SAM" id="SignalP"/>
    </source>
</evidence>
<comment type="caution">
    <text evidence="11">The sequence shown here is derived from an EMBL/GenBank/DDBJ whole genome shotgun (WGS) entry which is preliminary data.</text>
</comment>
<feature type="chain" id="PRO_5022998889" evidence="9">
    <location>
        <begin position="33"/>
        <end position="1031"/>
    </location>
</feature>
<dbReference type="NCBIfam" id="TIGR04056">
    <property type="entry name" value="OMP_RagA_SusC"/>
    <property type="match status" value="1"/>
</dbReference>
<dbReference type="InterPro" id="IPR023997">
    <property type="entry name" value="TonB-dep_OMP_SusC/RagA_CS"/>
</dbReference>
<evidence type="ECO:0000313" key="12">
    <source>
        <dbReference type="Proteomes" id="UP000322791"/>
    </source>
</evidence>
<dbReference type="InterPro" id="IPR039426">
    <property type="entry name" value="TonB-dep_rcpt-like"/>
</dbReference>
<keyword evidence="6 7" id="KW-0998">Cell outer membrane</keyword>
<feature type="signal peptide" evidence="9">
    <location>
        <begin position="1"/>
        <end position="32"/>
    </location>
</feature>
<evidence type="ECO:0000256" key="4">
    <source>
        <dbReference type="ARBA" id="ARBA00022692"/>
    </source>
</evidence>
<dbReference type="InterPro" id="IPR012910">
    <property type="entry name" value="Plug_dom"/>
</dbReference>
<comment type="similarity">
    <text evidence="7">Belongs to the TonB-dependent receptor family.</text>
</comment>
<evidence type="ECO:0000256" key="8">
    <source>
        <dbReference type="SAM" id="MobiDB-lite"/>
    </source>
</evidence>
<feature type="region of interest" description="Disordered" evidence="8">
    <location>
        <begin position="915"/>
        <end position="939"/>
    </location>
</feature>
<keyword evidence="2 7" id="KW-0813">Transport</keyword>
<evidence type="ECO:0000256" key="1">
    <source>
        <dbReference type="ARBA" id="ARBA00004571"/>
    </source>
</evidence>
<dbReference type="SUPFAM" id="SSF49464">
    <property type="entry name" value="Carboxypeptidase regulatory domain-like"/>
    <property type="match status" value="1"/>
</dbReference>
<evidence type="ECO:0000259" key="10">
    <source>
        <dbReference type="Pfam" id="PF07715"/>
    </source>
</evidence>
<dbReference type="Gene3D" id="2.60.40.1120">
    <property type="entry name" value="Carboxypeptidase-like, regulatory domain"/>
    <property type="match status" value="1"/>
</dbReference>
<dbReference type="InterPro" id="IPR036942">
    <property type="entry name" value="Beta-barrel_TonB_sf"/>
</dbReference>
<evidence type="ECO:0000256" key="2">
    <source>
        <dbReference type="ARBA" id="ARBA00022448"/>
    </source>
</evidence>
<dbReference type="PROSITE" id="PS52016">
    <property type="entry name" value="TONB_DEPENDENT_REC_3"/>
    <property type="match status" value="1"/>
</dbReference>
<accession>A0A5D6V653</accession>
<dbReference type="RefSeq" id="WP_149070471.1">
    <property type="nucleotide sequence ID" value="NZ_VTHL01000006.1"/>
</dbReference>
<dbReference type="Pfam" id="PF07715">
    <property type="entry name" value="Plug"/>
    <property type="match status" value="1"/>
</dbReference>
<dbReference type="InterPro" id="IPR023996">
    <property type="entry name" value="TonB-dep_OMP_SusC/RagA"/>
</dbReference>
<evidence type="ECO:0000256" key="3">
    <source>
        <dbReference type="ARBA" id="ARBA00022452"/>
    </source>
</evidence>
<proteinExistence type="inferred from homology"/>
<dbReference type="InterPro" id="IPR037066">
    <property type="entry name" value="Plug_dom_sf"/>
</dbReference>
<feature type="compositionally biased region" description="Low complexity" evidence="8">
    <location>
        <begin position="920"/>
        <end position="933"/>
    </location>
</feature>
<keyword evidence="9" id="KW-0732">Signal</keyword>
<keyword evidence="5 7" id="KW-0472">Membrane</keyword>
<keyword evidence="11" id="KW-0675">Receptor</keyword>
<name>A0A5D6V653_9BACT</name>
<keyword evidence="12" id="KW-1185">Reference proteome</keyword>
<evidence type="ECO:0000256" key="6">
    <source>
        <dbReference type="ARBA" id="ARBA00023237"/>
    </source>
</evidence>
<dbReference type="GO" id="GO:0009279">
    <property type="term" value="C:cell outer membrane"/>
    <property type="evidence" value="ECO:0007669"/>
    <property type="project" value="UniProtKB-SubCell"/>
</dbReference>
<keyword evidence="3 7" id="KW-1134">Transmembrane beta strand</keyword>
<feature type="domain" description="TonB-dependent receptor plug" evidence="10">
    <location>
        <begin position="138"/>
        <end position="242"/>
    </location>
</feature>
<evidence type="ECO:0000256" key="7">
    <source>
        <dbReference type="PROSITE-ProRule" id="PRU01360"/>
    </source>
</evidence>
<dbReference type="Gene3D" id="2.40.170.20">
    <property type="entry name" value="TonB-dependent receptor, beta-barrel domain"/>
    <property type="match status" value="1"/>
</dbReference>
<comment type="subcellular location">
    <subcellularLocation>
        <location evidence="1 7">Cell outer membrane</location>
        <topology evidence="1 7">Multi-pass membrane protein</topology>
    </subcellularLocation>
</comment>
<evidence type="ECO:0000313" key="11">
    <source>
        <dbReference type="EMBL" id="TYZ10986.1"/>
    </source>
</evidence>
<protein>
    <submittedName>
        <fullName evidence="11">TonB-dependent receptor</fullName>
    </submittedName>
</protein>
<dbReference type="AlphaFoldDB" id="A0A5D6V653"/>
<dbReference type="Proteomes" id="UP000322791">
    <property type="component" value="Unassembled WGS sequence"/>
</dbReference>
<evidence type="ECO:0000256" key="5">
    <source>
        <dbReference type="ARBA" id="ARBA00023136"/>
    </source>
</evidence>
<dbReference type="NCBIfam" id="TIGR04057">
    <property type="entry name" value="SusC_RagA_signa"/>
    <property type="match status" value="1"/>
</dbReference>
<reference evidence="11 12" key="1">
    <citation type="submission" date="2019-08" db="EMBL/GenBank/DDBJ databases">
        <authorList>
            <person name="Seo M.-J."/>
        </authorList>
    </citation>
    <scope>NUCLEOTIDE SEQUENCE [LARGE SCALE GENOMIC DNA]</scope>
    <source>
        <strain evidence="11 12">KIGAM108</strain>
    </source>
</reference>
<sequence length="1031" mass="112098">MNKSYLRLGRQAAPAFLCLLPLATVAPVGAQAAIPTAAVNLRKVPAQPVSGTVLDEKGQAMPGVTVLEKGISNGVTTDSNGRYTLSVGDNATLIFSFVGYTTQEVAVNGRSDVSITLGQDTKLLNDVVVVGYLRLPTEQVTGSVTQVGQEQIRRAPVASVTEALQGRAAGVQVVNSGAPGQDPIVNIRGIGSIQAGSSPLYIIDGVWTREIRDINPSDVESSTILKDAASLAPYGSRGANGVIIITTRRGKQGKPAVNFNSYAGVQNITRTYDLAGTEQWADITRQMYINAGKEGEIYSGAANPPAINTDWQKALIQRGGVQSHNVGLSGASESANYNVSLGYFNQKGTIIGPKFDRYSVRVNTGANRGRFRIEQSAQLSRAMTTRVNGIPFIDVLRMLPIIPVKDPTTVSGYGIGNTNQVTFGTNPVGLQDVYHNTNLENRLIGSLAPEIKLFDFLSYRLNLGMEYVGFVDRTESKYGQAAGLRMNEPIRPSQLFENRGERVFLLAENTLNFQRSFGKHNVNAVVGYTEQKNTFRNTIADAQGFGTGPTYYWAFPGATGAASVGGETRRWTKRSYLSQLAYDFDDRYLLTAAVRRDGTSLVDPVNKWGTFSAFSLGWRISKEAFFENVPLVSDLKLRASYGQLGNDNLLEYLYQGVLNTNVNYPLGGGGSQPVQNGSIQAQLASKNLSWEERRTTNVGFDAGFLDNRLTLGADYYIARTTGALVNPTIPLYLGNQGGNPFTNLGELENRGFEFQAGFQNTTGDFRYGVNANLTTLRNKVTRLAFEGQNYSGGPSGVARTEVGHNIGAFYLRHMVGIFQSEEEIQNYKSADGKVIQPGAKPGDVKYEDINNDGTISDLDRRFIDTVFPKLQYGFNLNLGYKGFDLSALFQGVSGNEIFNVTRYWTDRMDDNGNFRADIRPWTPTNPSTTTPRPLLGGGENALQTSDRWLENGAYLRLKNLQVSYSLPKPMTEKLAGIGSVRFTITAANLFTITDYTGYDPEIVGAGPLARGVDDGNYPNVRTITGGLQVGF</sequence>
<dbReference type="InterPro" id="IPR008969">
    <property type="entry name" value="CarboxyPept-like_regulatory"/>
</dbReference>
<gene>
    <name evidence="11" type="ORF">FY528_08015</name>
</gene>
<dbReference type="EMBL" id="VTHL01000006">
    <property type="protein sequence ID" value="TYZ10986.1"/>
    <property type="molecule type" value="Genomic_DNA"/>
</dbReference>
<organism evidence="11 12">
    <name type="scientific">Hymenobacter lutimineralis</name>
    <dbReference type="NCBI Taxonomy" id="2606448"/>
    <lineage>
        <taxon>Bacteria</taxon>
        <taxon>Pseudomonadati</taxon>
        <taxon>Bacteroidota</taxon>
        <taxon>Cytophagia</taxon>
        <taxon>Cytophagales</taxon>
        <taxon>Hymenobacteraceae</taxon>
        <taxon>Hymenobacter</taxon>
    </lineage>
</organism>
<dbReference type="Pfam" id="PF13715">
    <property type="entry name" value="CarbopepD_reg_2"/>
    <property type="match status" value="1"/>
</dbReference>
<keyword evidence="4 7" id="KW-0812">Transmembrane</keyword>
<dbReference type="Gene3D" id="2.170.130.10">
    <property type="entry name" value="TonB-dependent receptor, plug domain"/>
    <property type="match status" value="1"/>
</dbReference>
<dbReference type="SUPFAM" id="SSF56935">
    <property type="entry name" value="Porins"/>
    <property type="match status" value="1"/>
</dbReference>